<dbReference type="Pfam" id="PF12801">
    <property type="entry name" value="Fer4_5"/>
    <property type="match status" value="1"/>
</dbReference>
<dbReference type="NCBIfam" id="TIGR02745">
    <property type="entry name" value="ccoG_rdxA_fixG"/>
    <property type="match status" value="1"/>
</dbReference>
<evidence type="ECO:0000256" key="6">
    <source>
        <dbReference type="ARBA" id="ARBA00023014"/>
    </source>
</evidence>
<dbReference type="GO" id="GO:0046872">
    <property type="term" value="F:metal ion binding"/>
    <property type="evidence" value="ECO:0007669"/>
    <property type="project" value="UniProtKB-KW"/>
</dbReference>
<evidence type="ECO:0000313" key="9">
    <source>
        <dbReference type="EMBL" id="MBD3867966.1"/>
    </source>
</evidence>
<dbReference type="InterPro" id="IPR051684">
    <property type="entry name" value="Electron_Trans/Redox"/>
</dbReference>
<keyword evidence="2" id="KW-0004">4Fe-4S</keyword>
<feature type="transmembrane region" description="Helical" evidence="7">
    <location>
        <begin position="157"/>
        <end position="178"/>
    </location>
</feature>
<name>A0A8J7C2K5_9BACT</name>
<feature type="transmembrane region" description="Helical" evidence="7">
    <location>
        <begin position="40"/>
        <end position="58"/>
    </location>
</feature>
<gene>
    <name evidence="9" type="primary">ccoG</name>
    <name evidence="9" type="ORF">IFK94_07570</name>
</gene>
<evidence type="ECO:0000256" key="3">
    <source>
        <dbReference type="ARBA" id="ARBA00022723"/>
    </source>
</evidence>
<dbReference type="GO" id="GO:0005886">
    <property type="term" value="C:plasma membrane"/>
    <property type="evidence" value="ECO:0007669"/>
    <property type="project" value="TreeGrafter"/>
</dbReference>
<dbReference type="InterPro" id="IPR032879">
    <property type="entry name" value="FixG_C"/>
</dbReference>
<evidence type="ECO:0000313" key="10">
    <source>
        <dbReference type="Proteomes" id="UP000648239"/>
    </source>
</evidence>
<feature type="domain" description="4Fe-4S ferredoxin-type" evidence="8">
    <location>
        <begin position="256"/>
        <end position="288"/>
    </location>
</feature>
<dbReference type="InterPro" id="IPR014116">
    <property type="entry name" value="Cyt_c_oxidase_cbb3_FixG"/>
</dbReference>
<comment type="caution">
    <text evidence="9">The sequence shown here is derived from an EMBL/GenBank/DDBJ whole genome shotgun (WGS) entry which is preliminary data.</text>
</comment>
<keyword evidence="1" id="KW-0813">Transport</keyword>
<evidence type="ECO:0000256" key="5">
    <source>
        <dbReference type="ARBA" id="ARBA00023004"/>
    </source>
</evidence>
<protein>
    <submittedName>
        <fullName evidence="9">Cytochrome c oxidase accessory protein CcoG</fullName>
    </submittedName>
</protein>
<reference evidence="9 10" key="1">
    <citation type="submission" date="2020-08" db="EMBL/GenBank/DDBJ databases">
        <title>Acidobacteriota in marine sediments use diverse sulfur dissimilation pathways.</title>
        <authorList>
            <person name="Wasmund K."/>
        </authorList>
    </citation>
    <scope>NUCLEOTIDE SEQUENCE [LARGE SCALE GENOMIC DNA]</scope>
    <source>
        <strain evidence="9">MAG AM4</strain>
    </source>
</reference>
<feature type="transmembrane region" description="Helical" evidence="7">
    <location>
        <begin position="190"/>
        <end position="208"/>
    </location>
</feature>
<dbReference type="EMBL" id="JACXWD010000019">
    <property type="protein sequence ID" value="MBD3867966.1"/>
    <property type="molecule type" value="Genomic_DNA"/>
</dbReference>
<keyword evidence="7" id="KW-0472">Membrane</keyword>
<dbReference type="Gene3D" id="2.60.40.10">
    <property type="entry name" value="Immunoglobulins"/>
    <property type="match status" value="1"/>
</dbReference>
<dbReference type="Pfam" id="PF13746">
    <property type="entry name" value="Fer4_18"/>
    <property type="match status" value="1"/>
</dbReference>
<feature type="transmembrane region" description="Helical" evidence="7">
    <location>
        <begin position="86"/>
        <end position="111"/>
    </location>
</feature>
<sequence>MTESNAPEATERVLSTMNRDGSRRWLRPKLFVGSFYRRRVVLAWILIGLFTAIPYMRFRGKPLILLDIPAREFTLFGTTFLPTDSLLLMLLLLGLAVGIFLLTALFGRVWCGWACPQMVYLEFLYRPVERLTGGRSKWSKRLGMNRIGDGGRKTIRFVLYILFSFYLAHTFLAYFVGVEELSRWVRQSPFQHPMAFLVMVSTALLMLADFGYFREQVCIVACPYGRFQSVLLDRRSTIVGYDFNRGENRTSPKKLKTMAPDQAEKAGDCIDCAACVITCPTGIDIRDGLQMECIGCTQCIDACDSIMDRVGKPRGLIRYTSQDELDNADKKILRPRIIIYPAIMLLVFGLLIGALLGKDAADVTILRGIGAPFAQLPDGRISNQIRVKIVNRTDGDREYRIAVAGGDGLELVAPQNPLPVPAGTTRDTTMFVMCDPGVFDDGSLDVVVHLDDGADFSHDHPYRLLGPIGNGGGR</sequence>
<dbReference type="Gene3D" id="1.10.1060.10">
    <property type="entry name" value="Alpha-helical ferredoxin"/>
    <property type="match status" value="1"/>
</dbReference>
<keyword evidence="5" id="KW-0408">Iron</keyword>
<dbReference type="GO" id="GO:0051539">
    <property type="term" value="F:4 iron, 4 sulfur cluster binding"/>
    <property type="evidence" value="ECO:0007669"/>
    <property type="project" value="UniProtKB-KW"/>
</dbReference>
<dbReference type="InterPro" id="IPR017900">
    <property type="entry name" value="4Fe4S_Fe_S_CS"/>
</dbReference>
<evidence type="ECO:0000256" key="4">
    <source>
        <dbReference type="ARBA" id="ARBA00022982"/>
    </source>
</evidence>
<dbReference type="AlphaFoldDB" id="A0A8J7C2K5"/>
<dbReference type="PANTHER" id="PTHR30176:SF3">
    <property type="entry name" value="FERREDOXIN-TYPE PROTEIN NAPH"/>
    <property type="match status" value="1"/>
</dbReference>
<keyword evidence="6" id="KW-0411">Iron-sulfur</keyword>
<keyword evidence="4" id="KW-0249">Electron transport</keyword>
<dbReference type="InterPro" id="IPR017896">
    <property type="entry name" value="4Fe4S_Fe-S-bd"/>
</dbReference>
<evidence type="ECO:0000259" key="8">
    <source>
        <dbReference type="PROSITE" id="PS51379"/>
    </source>
</evidence>
<dbReference type="InterPro" id="IPR013783">
    <property type="entry name" value="Ig-like_fold"/>
</dbReference>
<evidence type="ECO:0000256" key="1">
    <source>
        <dbReference type="ARBA" id="ARBA00022448"/>
    </source>
</evidence>
<feature type="transmembrane region" description="Helical" evidence="7">
    <location>
        <begin position="337"/>
        <end position="357"/>
    </location>
</feature>
<accession>A0A8J7C2K5</accession>
<dbReference type="Proteomes" id="UP000648239">
    <property type="component" value="Unassembled WGS sequence"/>
</dbReference>
<dbReference type="InterPro" id="IPR009051">
    <property type="entry name" value="Helical_ferredxn"/>
</dbReference>
<organism evidence="9 10">
    <name type="scientific">Candidatus Polarisedimenticola svalbardensis</name>
    <dbReference type="NCBI Taxonomy" id="2886004"/>
    <lineage>
        <taxon>Bacteria</taxon>
        <taxon>Pseudomonadati</taxon>
        <taxon>Acidobacteriota</taxon>
        <taxon>Candidatus Polarisedimenticolia</taxon>
        <taxon>Candidatus Polarisedimenticolales</taxon>
        <taxon>Candidatus Polarisedimenticolaceae</taxon>
        <taxon>Candidatus Polarisedimenticola</taxon>
    </lineage>
</organism>
<dbReference type="PROSITE" id="PS00198">
    <property type="entry name" value="4FE4S_FER_1"/>
    <property type="match status" value="1"/>
</dbReference>
<keyword evidence="3" id="KW-0479">Metal-binding</keyword>
<keyword evidence="7" id="KW-1133">Transmembrane helix</keyword>
<dbReference type="SUPFAM" id="SSF54862">
    <property type="entry name" value="4Fe-4S ferredoxins"/>
    <property type="match status" value="1"/>
</dbReference>
<dbReference type="PANTHER" id="PTHR30176">
    <property type="entry name" value="FERREDOXIN-TYPE PROTEIN NAPH"/>
    <property type="match status" value="1"/>
</dbReference>
<keyword evidence="7" id="KW-0812">Transmembrane</keyword>
<evidence type="ECO:0000256" key="2">
    <source>
        <dbReference type="ARBA" id="ARBA00022485"/>
    </source>
</evidence>
<dbReference type="PROSITE" id="PS51379">
    <property type="entry name" value="4FE4S_FER_2"/>
    <property type="match status" value="1"/>
</dbReference>
<evidence type="ECO:0000256" key="7">
    <source>
        <dbReference type="SAM" id="Phobius"/>
    </source>
</evidence>
<proteinExistence type="predicted"/>
<dbReference type="Pfam" id="PF11614">
    <property type="entry name" value="FixG_C"/>
    <property type="match status" value="1"/>
</dbReference>